<protein>
    <submittedName>
        <fullName evidence="1">Uncharacterized protein</fullName>
    </submittedName>
</protein>
<accession>A0ABY0IJZ4</accession>
<proteinExistence type="predicted"/>
<comment type="caution">
    <text evidence="1">The sequence shown here is derived from an EMBL/GenBank/DDBJ whole genome shotgun (WGS) entry which is preliminary data.</text>
</comment>
<sequence>MSLKEECPYCYASLHCCKMCKFYDKSAYNECRESSADRIVEKEKANFCDYFILKGGSDNGDGKDDLLAAANALFK</sequence>
<name>A0ABY0IJZ4_9BACT</name>
<keyword evidence="2" id="KW-1185">Reference proteome</keyword>
<dbReference type="Proteomes" id="UP000443582">
    <property type="component" value="Unassembled WGS sequence"/>
</dbReference>
<evidence type="ECO:0000313" key="2">
    <source>
        <dbReference type="Proteomes" id="UP000443582"/>
    </source>
</evidence>
<reference evidence="2" key="1">
    <citation type="journal article" date="2019" name="Int. J. Syst. Evol. Microbiol.">
        <title>Halobacteriovorax valvorus sp. nov., a novel prokaryotic predator isolated from coastal seawater of China.</title>
        <authorList>
            <person name="Chen M.-X."/>
        </authorList>
    </citation>
    <scope>NUCLEOTIDE SEQUENCE [LARGE SCALE GENOMIC DNA]</scope>
    <source>
        <strain evidence="2">BL9</strain>
    </source>
</reference>
<organism evidence="1 2">
    <name type="scientific">Halobacteriovorax vibrionivorans</name>
    <dbReference type="NCBI Taxonomy" id="2152716"/>
    <lineage>
        <taxon>Bacteria</taxon>
        <taxon>Pseudomonadati</taxon>
        <taxon>Bdellovibrionota</taxon>
        <taxon>Bacteriovoracia</taxon>
        <taxon>Bacteriovoracales</taxon>
        <taxon>Halobacteriovoraceae</taxon>
        <taxon>Halobacteriovorax</taxon>
    </lineage>
</organism>
<dbReference type="EMBL" id="QDKL01000001">
    <property type="protein sequence ID" value="RZF23309.1"/>
    <property type="molecule type" value="Genomic_DNA"/>
</dbReference>
<evidence type="ECO:0000313" key="1">
    <source>
        <dbReference type="EMBL" id="RZF23309.1"/>
    </source>
</evidence>
<gene>
    <name evidence="1" type="ORF">DAY19_05460</name>
</gene>